<sequence length="496" mass="55655">METRKRTHAIGHNFGKFCYVRKQQGHEPTTGSPLELAHIRTRVATFLDRNDALSCMRVSRDWFHDFAPSVWHTIDFSKDANAFAAVAPDILDKYGDLISQVLNITTEAQLESLQSTNVDSLRLLQAQGNISCLYHQLLSDVIRRNTGSLQSIAIHIRPPCPDILTEQWKHDYYFLNATDAISSFYSLSKREASAGQGRTLLTLDLSYISISRESFSSLLQRCPSLEELKLHQVLLCQHKPFLRLFIGSKLRYLVTSFGQVWNADPNDTSAPCLLAHFPLLKEWSVTSMDRSEDITSTVMSQDITQFCPLLKNIRFDQGDPATATDLLSSTFHGLESCTISIQVLAASTILGLVSHQDSLTSVSVTSAPTTVDGAISARNTVMKEWLYMIPRMCRRLKVLDLGPFVCDMDQVGNRKWVCDGLQELRVRINGLNAPDNIEGCLQQVYASRWTESPVLAQPVDNDAISARVGQLLLHFKQLRTVCLGTKDYYLPPSNIQ</sequence>
<protein>
    <recommendedName>
        <fullName evidence="3">F-box domain-containing protein</fullName>
    </recommendedName>
</protein>
<evidence type="ECO:0000313" key="1">
    <source>
        <dbReference type="EMBL" id="KAG0281533.1"/>
    </source>
</evidence>
<dbReference type="InterPro" id="IPR036047">
    <property type="entry name" value="F-box-like_dom_sf"/>
</dbReference>
<dbReference type="Proteomes" id="UP001194696">
    <property type="component" value="Unassembled WGS sequence"/>
</dbReference>
<comment type="caution">
    <text evidence="1">The sequence shown here is derived from an EMBL/GenBank/DDBJ whole genome shotgun (WGS) entry which is preliminary data.</text>
</comment>
<dbReference type="InterPro" id="IPR032675">
    <property type="entry name" value="LRR_dom_sf"/>
</dbReference>
<accession>A0ABQ7JMT4</accession>
<dbReference type="EMBL" id="JAAAIM010001174">
    <property type="protein sequence ID" value="KAG0281533.1"/>
    <property type="molecule type" value="Genomic_DNA"/>
</dbReference>
<name>A0ABQ7JMT4_9FUNG</name>
<dbReference type="SUPFAM" id="SSF81383">
    <property type="entry name" value="F-box domain"/>
    <property type="match status" value="1"/>
</dbReference>
<proteinExistence type="predicted"/>
<evidence type="ECO:0000313" key="2">
    <source>
        <dbReference type="Proteomes" id="UP001194696"/>
    </source>
</evidence>
<dbReference type="SUPFAM" id="SSF52047">
    <property type="entry name" value="RNI-like"/>
    <property type="match status" value="1"/>
</dbReference>
<reference evidence="1 2" key="1">
    <citation type="journal article" date="2020" name="Fungal Divers.">
        <title>Resolving the Mortierellaceae phylogeny through synthesis of multi-gene phylogenetics and phylogenomics.</title>
        <authorList>
            <person name="Vandepol N."/>
            <person name="Liber J."/>
            <person name="Desiro A."/>
            <person name="Na H."/>
            <person name="Kennedy M."/>
            <person name="Barry K."/>
            <person name="Grigoriev I.V."/>
            <person name="Miller A.N."/>
            <person name="O'Donnell K."/>
            <person name="Stajich J.E."/>
            <person name="Bonito G."/>
        </authorList>
    </citation>
    <scope>NUCLEOTIDE SEQUENCE [LARGE SCALE GENOMIC DNA]</scope>
    <source>
        <strain evidence="1 2">AD045</strain>
    </source>
</reference>
<keyword evidence="2" id="KW-1185">Reference proteome</keyword>
<gene>
    <name evidence="1" type="ORF">BGZ96_001100</name>
</gene>
<evidence type="ECO:0008006" key="3">
    <source>
        <dbReference type="Google" id="ProtNLM"/>
    </source>
</evidence>
<dbReference type="Gene3D" id="3.80.10.10">
    <property type="entry name" value="Ribonuclease Inhibitor"/>
    <property type="match status" value="1"/>
</dbReference>
<organism evidence="1 2">
    <name type="scientific">Linnemannia gamsii</name>
    <dbReference type="NCBI Taxonomy" id="64522"/>
    <lineage>
        <taxon>Eukaryota</taxon>
        <taxon>Fungi</taxon>
        <taxon>Fungi incertae sedis</taxon>
        <taxon>Mucoromycota</taxon>
        <taxon>Mortierellomycotina</taxon>
        <taxon>Mortierellomycetes</taxon>
        <taxon>Mortierellales</taxon>
        <taxon>Mortierellaceae</taxon>
        <taxon>Linnemannia</taxon>
    </lineage>
</organism>